<name>A0AAD3HRD8_9CHLO</name>
<dbReference type="EMBL" id="BMAR01000037">
    <property type="protein sequence ID" value="GFR50343.1"/>
    <property type="molecule type" value="Genomic_DNA"/>
</dbReference>
<feature type="non-terminal residue" evidence="1">
    <location>
        <position position="242"/>
    </location>
</feature>
<evidence type="ECO:0000313" key="2">
    <source>
        <dbReference type="Proteomes" id="UP001054857"/>
    </source>
</evidence>
<organism evidence="1 2">
    <name type="scientific">Astrephomene gubernaculifera</name>
    <dbReference type="NCBI Taxonomy" id="47775"/>
    <lineage>
        <taxon>Eukaryota</taxon>
        <taxon>Viridiplantae</taxon>
        <taxon>Chlorophyta</taxon>
        <taxon>core chlorophytes</taxon>
        <taxon>Chlorophyceae</taxon>
        <taxon>CS clade</taxon>
        <taxon>Chlamydomonadales</taxon>
        <taxon>Astrephomenaceae</taxon>
        <taxon>Astrephomene</taxon>
    </lineage>
</organism>
<dbReference type="Proteomes" id="UP001054857">
    <property type="component" value="Unassembled WGS sequence"/>
</dbReference>
<reference evidence="1 2" key="1">
    <citation type="journal article" date="2021" name="Sci. Rep.">
        <title>Genome sequencing of the multicellular alga Astrephomene provides insights into convergent evolution of germ-soma differentiation.</title>
        <authorList>
            <person name="Yamashita S."/>
            <person name="Yamamoto K."/>
            <person name="Matsuzaki R."/>
            <person name="Suzuki S."/>
            <person name="Yamaguchi H."/>
            <person name="Hirooka S."/>
            <person name="Minakuchi Y."/>
            <person name="Miyagishima S."/>
            <person name="Kawachi M."/>
            <person name="Toyoda A."/>
            <person name="Nozaki H."/>
        </authorList>
    </citation>
    <scope>NUCLEOTIDE SEQUENCE [LARGE SCALE GENOMIC DNA]</scope>
    <source>
        <strain evidence="1 2">NIES-4017</strain>
    </source>
</reference>
<sequence length="242" mass="25343">SEPRISLDAWVAASVQSPMLRDHVKMRLLRPRRGGAAFDATDDSADGLLDGLLLGVTRRHAKLMTSRLRLWTAPAVAAAAAAGSGGGGSSSSAAAGGGGGAAAADASVVAELLSAVDKAAVGGDKFRAYVQMLLAIIKRQVAGAIAALTGDDGCPNDWAVGQVEDALSRLEDCALIMLNQASYLLQCGSLELQMERVRRLPPAARTAYLGRQLALRRQHSATARHMAAIVVQSAWRRHRRAT</sequence>
<dbReference type="AlphaFoldDB" id="A0AAD3HRD8"/>
<accession>A0AAD3HRD8</accession>
<proteinExistence type="predicted"/>
<evidence type="ECO:0000313" key="1">
    <source>
        <dbReference type="EMBL" id="GFR50343.1"/>
    </source>
</evidence>
<keyword evidence="2" id="KW-1185">Reference proteome</keyword>
<comment type="caution">
    <text evidence="1">The sequence shown here is derived from an EMBL/GenBank/DDBJ whole genome shotgun (WGS) entry which is preliminary data.</text>
</comment>
<protein>
    <submittedName>
        <fullName evidence="1">Uncharacterized protein</fullName>
    </submittedName>
</protein>
<feature type="non-terminal residue" evidence="1">
    <location>
        <position position="1"/>
    </location>
</feature>
<gene>
    <name evidence="1" type="ORF">Agub_g12552</name>
</gene>